<dbReference type="EMBL" id="KN848071">
    <property type="protein sequence ID" value="KIX98636.1"/>
    <property type="molecule type" value="Genomic_DNA"/>
</dbReference>
<protein>
    <recommendedName>
        <fullName evidence="4">Alpha/beta hydrolase fold-3 domain-containing protein</fullName>
    </recommendedName>
</protein>
<reference evidence="2 3" key="1">
    <citation type="submission" date="2015-01" db="EMBL/GenBank/DDBJ databases">
        <title>The Genome Sequence of Fonsecaea multimorphosa CBS 102226.</title>
        <authorList>
            <consortium name="The Broad Institute Genomics Platform"/>
            <person name="Cuomo C."/>
            <person name="de Hoog S."/>
            <person name="Gorbushina A."/>
            <person name="Stielow B."/>
            <person name="Teixiera M."/>
            <person name="Abouelleil A."/>
            <person name="Chapman S.B."/>
            <person name="Priest M."/>
            <person name="Young S.K."/>
            <person name="Wortman J."/>
            <person name="Nusbaum C."/>
            <person name="Birren B."/>
        </authorList>
    </citation>
    <scope>NUCLEOTIDE SEQUENCE [LARGE SCALE GENOMIC DNA]</scope>
    <source>
        <strain evidence="2 3">CBS 102226</strain>
    </source>
</reference>
<evidence type="ECO:0000313" key="3">
    <source>
        <dbReference type="Proteomes" id="UP000053411"/>
    </source>
</evidence>
<dbReference type="PANTHER" id="PTHR48081">
    <property type="entry name" value="AB HYDROLASE SUPERFAMILY PROTEIN C4A8.06C"/>
    <property type="match status" value="1"/>
</dbReference>
<sequence length="371" mass="41148">MTTIPQVYRRPGQTNGGVTFLEKLDLIPAIFSIVCTLFRQLLSGPFRGERGTNSYRHHVTHGVVRKFNNRLTTSQWHYISKPFRTHYQSYCKVNSLTPQVTKLKNGTEAFWIGSPTSKRVIVYFHGGGFSLDGGPEHLKFWGDLVRNLNADSPQSVAILFLAYTLVPYATYPTQISEAVEVLKHLFQDMGRSPSTISLGGDSAGANMCVAVLSHLLHPCPELPSLSVKEPLNSLILVGPWISFRVDFESGKYNATRDIISISNGRKWSTAYMNGAPPTPYAEAFNADPGWWKGAETKVKHVLCVAGSDELLIDVIKLWVEKYKSETPEGHLELVVGRHEAHIAPIFEPLLGDSSPTQQGEAVKAFLKAKVL</sequence>
<name>A0A0D2INN1_9EURO</name>
<dbReference type="SUPFAM" id="SSF53474">
    <property type="entry name" value="alpha/beta-Hydrolases"/>
    <property type="match status" value="1"/>
</dbReference>
<dbReference type="InterPro" id="IPR050300">
    <property type="entry name" value="GDXG_lipolytic_enzyme"/>
</dbReference>
<dbReference type="GO" id="GO:0016787">
    <property type="term" value="F:hydrolase activity"/>
    <property type="evidence" value="ECO:0007669"/>
    <property type="project" value="UniProtKB-KW"/>
</dbReference>
<keyword evidence="1" id="KW-0378">Hydrolase</keyword>
<dbReference type="GeneID" id="27711683"/>
<dbReference type="InterPro" id="IPR029058">
    <property type="entry name" value="AB_hydrolase_fold"/>
</dbReference>
<accession>A0A0D2INN1</accession>
<dbReference type="PANTHER" id="PTHR48081:SF31">
    <property type="entry name" value="STERYL ACETYL HYDROLASE MUG81-RELATED"/>
    <property type="match status" value="1"/>
</dbReference>
<dbReference type="InterPro" id="IPR019436">
    <property type="entry name" value="Say1-like"/>
</dbReference>
<proteinExistence type="predicted"/>
<dbReference type="RefSeq" id="XP_016632759.1">
    <property type="nucleotide sequence ID" value="XM_016776440.1"/>
</dbReference>
<dbReference type="VEuPathDB" id="FungiDB:Z520_05937"/>
<organism evidence="2 3">
    <name type="scientific">Fonsecaea multimorphosa CBS 102226</name>
    <dbReference type="NCBI Taxonomy" id="1442371"/>
    <lineage>
        <taxon>Eukaryota</taxon>
        <taxon>Fungi</taxon>
        <taxon>Dikarya</taxon>
        <taxon>Ascomycota</taxon>
        <taxon>Pezizomycotina</taxon>
        <taxon>Eurotiomycetes</taxon>
        <taxon>Chaetothyriomycetidae</taxon>
        <taxon>Chaetothyriales</taxon>
        <taxon>Herpotrichiellaceae</taxon>
        <taxon>Fonsecaea</taxon>
    </lineage>
</organism>
<dbReference type="Proteomes" id="UP000053411">
    <property type="component" value="Unassembled WGS sequence"/>
</dbReference>
<dbReference type="STRING" id="1442371.A0A0D2INN1"/>
<dbReference type="OrthoDB" id="2152029at2759"/>
<evidence type="ECO:0008006" key="4">
    <source>
        <dbReference type="Google" id="ProtNLM"/>
    </source>
</evidence>
<gene>
    <name evidence="2" type="ORF">Z520_05937</name>
</gene>
<evidence type="ECO:0000256" key="1">
    <source>
        <dbReference type="ARBA" id="ARBA00022801"/>
    </source>
</evidence>
<dbReference type="Gene3D" id="3.40.50.1820">
    <property type="entry name" value="alpha/beta hydrolase"/>
    <property type="match status" value="1"/>
</dbReference>
<dbReference type="AlphaFoldDB" id="A0A0D2INN1"/>
<dbReference type="Pfam" id="PF10340">
    <property type="entry name" value="Say1_Mug180"/>
    <property type="match status" value="1"/>
</dbReference>
<evidence type="ECO:0000313" key="2">
    <source>
        <dbReference type="EMBL" id="KIX98636.1"/>
    </source>
</evidence>
<keyword evidence="3" id="KW-1185">Reference proteome</keyword>